<protein>
    <recommendedName>
        <fullName evidence="6">C2H2-type domain-containing protein</fullName>
    </recommendedName>
</protein>
<feature type="domain" description="C2H2-type" evidence="6">
    <location>
        <begin position="427"/>
        <end position="449"/>
    </location>
</feature>
<evidence type="ECO:0000313" key="8">
    <source>
        <dbReference type="Proteomes" id="UP001152562"/>
    </source>
</evidence>
<feature type="domain" description="C2H2-type" evidence="6">
    <location>
        <begin position="989"/>
        <end position="1016"/>
    </location>
</feature>
<keyword evidence="8" id="KW-1185">Reference proteome</keyword>
<gene>
    <name evidence="7" type="ORF">PIBRA_LOCUS10650</name>
</gene>
<keyword evidence="4" id="KW-0862">Zinc</keyword>
<feature type="domain" description="C2H2-type" evidence="6">
    <location>
        <begin position="582"/>
        <end position="610"/>
    </location>
</feature>
<proteinExistence type="predicted"/>
<feature type="domain" description="C2H2-type" evidence="6">
    <location>
        <begin position="932"/>
        <end position="960"/>
    </location>
</feature>
<dbReference type="PROSITE" id="PS50157">
    <property type="entry name" value="ZINC_FINGER_C2H2_2"/>
    <property type="match status" value="17"/>
</dbReference>
<dbReference type="FunFam" id="3.30.160.60:FF:000624">
    <property type="entry name" value="zinc finger protein 697"/>
    <property type="match status" value="1"/>
</dbReference>
<feature type="domain" description="C2H2-type" evidence="6">
    <location>
        <begin position="528"/>
        <end position="551"/>
    </location>
</feature>
<feature type="domain" description="C2H2-type" evidence="6">
    <location>
        <begin position="869"/>
        <end position="897"/>
    </location>
</feature>
<feature type="domain" description="C2H2-type" evidence="6">
    <location>
        <begin position="1017"/>
        <end position="1040"/>
    </location>
</feature>
<dbReference type="FunFam" id="3.30.160.60:FF:000446">
    <property type="entry name" value="Zinc finger protein"/>
    <property type="match status" value="1"/>
</dbReference>
<sequence length="1044" mass="122628">MLSLDSVRSDQFAGKKTAGAIEKGTHEKCDILGKTKKNLKEILLCTNATPIRGKMGIGFACCFCSNQFLKPEELKKHTLEAHTDNIKTMKSLTNFSCRDRSKLCIKLDVTELACMLCEGTLHFDKVLEHLRTTHKKVVFTDIQNFIVPFVFQTDSSRCYYCNREYNSFKALLEHMNEHLNNYVCDICSAGFINITKLKMHTMSHLSEDFKCSYCTKSFRTQFRKRVHEKSVHMKDKRLLVCGYCKERFKSQCRKDDHLNVIHGVPLPKREPAKCVICEREYTNQNKLKCHMRRVHLQEKKNKCEHCDMEFFTTFELKKHLVKHTGAKNFRCTVCLKAFGVKETLRVHLMIHEGKKRFKCNHCGYNFTQKHSLKEDTGNPKKIDIDIETDESEADIKRLLTNNTKDNFKEIIICTNASPIRSKVGREYLCCFCTDRFKDPAKLKEHSRKHLARLDKDQHNERILKQVIDGKNRSPFIKLDITNLTCKLCGMVIKTLEELLQHLVEIHKRIMHLNIKNLIIPFKFESDEMVCCICSKEFASFKCLVEHMNTHTTNFVCDLCSATFIAMDRLKSHIKLRHALGEFKCNFCPKIFNMKVKLYQHERRMHRKANEVKKCDYCDENFDTQWAKQKHQFKFHGVTVSVLKKVTCDICVREFPNVGNKEELGYQLSIEYEPRPGEPKSRKEDVNTIISKTKSNLKEIFAYTNATPFRNVVGTNFVCHLCSTGFTVSGELKKHTLEEHIRHSGAEQFDDVVNEIFNVKFIPTIKLDITSLTCKCDATINSLEYLFQHLLEEHKRVINTDIKNILIPFKFETEQWKCCVCVREFGTFKTLLEHMNSHISNYMCELCNSTFITQERLKIHMKFSHELGTFKCKFCPKVFSTKLKVYYHERGVHTKKNKIKNCEHCDEQFETLWERQKHQFKEHGIAVPKLTKVKCNVCDREFSDQSANNLHFRRCHLLEKNHKCQYCDMRFFDTSSLRKHVYKHTGEKNFHCQVCSKSFSLKNTLTEHMRIHDNDRRYKCEHCGQTFVQRCSWRGHMRTKHGHHI</sequence>
<feature type="domain" description="C2H2-type" evidence="6">
    <location>
        <begin position="961"/>
        <end position="988"/>
    </location>
</feature>
<dbReference type="Proteomes" id="UP001152562">
    <property type="component" value="Unassembled WGS sequence"/>
</dbReference>
<keyword evidence="1" id="KW-0479">Metal-binding</keyword>
<dbReference type="Pfam" id="PF00096">
    <property type="entry name" value="zf-C2H2"/>
    <property type="match status" value="2"/>
</dbReference>
<evidence type="ECO:0000313" key="7">
    <source>
        <dbReference type="EMBL" id="CAH4034468.1"/>
    </source>
</evidence>
<dbReference type="SMART" id="SM00355">
    <property type="entry name" value="ZnF_C2H2"/>
    <property type="match status" value="25"/>
</dbReference>
<dbReference type="GO" id="GO:0005634">
    <property type="term" value="C:nucleus"/>
    <property type="evidence" value="ECO:0007669"/>
    <property type="project" value="UniProtKB-ARBA"/>
</dbReference>
<evidence type="ECO:0000256" key="2">
    <source>
        <dbReference type="ARBA" id="ARBA00022737"/>
    </source>
</evidence>
<dbReference type="EMBL" id="CALOZG010000040">
    <property type="protein sequence ID" value="CAH4034468.1"/>
    <property type="molecule type" value="Genomic_DNA"/>
</dbReference>
<keyword evidence="3 5" id="KW-0863">Zinc-finger</keyword>
<name>A0A9P0TLI4_PIEBR</name>
<feature type="domain" description="C2H2-type" evidence="6">
    <location>
        <begin position="209"/>
        <end position="237"/>
    </location>
</feature>
<evidence type="ECO:0000256" key="3">
    <source>
        <dbReference type="ARBA" id="ARBA00022771"/>
    </source>
</evidence>
<feature type="domain" description="C2H2-type" evidence="6">
    <location>
        <begin position="301"/>
        <end position="328"/>
    </location>
</feature>
<evidence type="ECO:0000256" key="4">
    <source>
        <dbReference type="ARBA" id="ARBA00022833"/>
    </source>
</evidence>
<evidence type="ECO:0000256" key="5">
    <source>
        <dbReference type="PROSITE-ProRule" id="PRU00042"/>
    </source>
</evidence>
<dbReference type="InterPro" id="IPR013087">
    <property type="entry name" value="Znf_C2H2_type"/>
</dbReference>
<evidence type="ECO:0000256" key="1">
    <source>
        <dbReference type="ARBA" id="ARBA00022723"/>
    </source>
</evidence>
<keyword evidence="2" id="KW-0677">Repeat</keyword>
<accession>A0A9P0TLI4</accession>
<feature type="domain" description="C2H2-type" evidence="6">
    <location>
        <begin position="841"/>
        <end position="864"/>
    </location>
</feature>
<feature type="domain" description="C2H2-type" evidence="6">
    <location>
        <begin position="554"/>
        <end position="578"/>
    </location>
</feature>
<dbReference type="InterPro" id="IPR036236">
    <property type="entry name" value="Znf_C2H2_sf"/>
</dbReference>
<dbReference type="PANTHER" id="PTHR24379">
    <property type="entry name" value="KRAB AND ZINC FINGER DOMAIN-CONTAINING"/>
    <property type="match status" value="1"/>
</dbReference>
<reference evidence="7" key="1">
    <citation type="submission" date="2022-05" db="EMBL/GenBank/DDBJ databases">
        <authorList>
            <person name="Okamura Y."/>
        </authorList>
    </citation>
    <scope>NUCLEOTIDE SEQUENCE</scope>
</reference>
<dbReference type="Gene3D" id="3.30.160.60">
    <property type="entry name" value="Classic Zinc Finger"/>
    <property type="match status" value="12"/>
</dbReference>
<feature type="domain" description="C2H2-type" evidence="6">
    <location>
        <begin position="272"/>
        <end position="300"/>
    </location>
</feature>
<comment type="caution">
    <text evidence="7">The sequence shown here is derived from an EMBL/GenBank/DDBJ whole genome shotgun (WGS) entry which is preliminary data.</text>
</comment>
<dbReference type="AlphaFoldDB" id="A0A9P0TLI4"/>
<dbReference type="PANTHER" id="PTHR24379:SF121">
    <property type="entry name" value="C2H2-TYPE DOMAIN-CONTAINING PROTEIN"/>
    <property type="match status" value="1"/>
</dbReference>
<evidence type="ECO:0000259" key="6">
    <source>
        <dbReference type="PROSITE" id="PS50157"/>
    </source>
</evidence>
<dbReference type="SUPFAM" id="SSF57667">
    <property type="entry name" value="beta-beta-alpha zinc fingers"/>
    <property type="match status" value="8"/>
</dbReference>
<feature type="domain" description="C2H2-type" evidence="6">
    <location>
        <begin position="716"/>
        <end position="747"/>
    </location>
</feature>
<feature type="domain" description="C2H2-type" evidence="6">
    <location>
        <begin position="59"/>
        <end position="87"/>
    </location>
</feature>
<feature type="domain" description="C2H2-type" evidence="6">
    <location>
        <begin position="182"/>
        <end position="209"/>
    </location>
</feature>
<dbReference type="PROSITE" id="PS00028">
    <property type="entry name" value="ZINC_FINGER_C2H2_1"/>
    <property type="match status" value="22"/>
</dbReference>
<organism evidence="7 8">
    <name type="scientific">Pieris brassicae</name>
    <name type="common">White butterfly</name>
    <name type="synonym">Large white butterfly</name>
    <dbReference type="NCBI Taxonomy" id="7116"/>
    <lineage>
        <taxon>Eukaryota</taxon>
        <taxon>Metazoa</taxon>
        <taxon>Ecdysozoa</taxon>
        <taxon>Arthropoda</taxon>
        <taxon>Hexapoda</taxon>
        <taxon>Insecta</taxon>
        <taxon>Pterygota</taxon>
        <taxon>Neoptera</taxon>
        <taxon>Endopterygota</taxon>
        <taxon>Lepidoptera</taxon>
        <taxon>Glossata</taxon>
        <taxon>Ditrysia</taxon>
        <taxon>Papilionoidea</taxon>
        <taxon>Pieridae</taxon>
        <taxon>Pierinae</taxon>
        <taxon>Pieris</taxon>
    </lineage>
</organism>
<dbReference type="GO" id="GO:0008270">
    <property type="term" value="F:zinc ion binding"/>
    <property type="evidence" value="ECO:0007669"/>
    <property type="project" value="UniProtKB-KW"/>
</dbReference>
<feature type="domain" description="C2H2-type" evidence="6">
    <location>
        <begin position="329"/>
        <end position="356"/>
    </location>
</feature>